<organism evidence="2">
    <name type="scientific">marine sediment metagenome</name>
    <dbReference type="NCBI Taxonomy" id="412755"/>
    <lineage>
        <taxon>unclassified sequences</taxon>
        <taxon>metagenomes</taxon>
        <taxon>ecological metagenomes</taxon>
    </lineage>
</organism>
<comment type="caution">
    <text evidence="2">The sequence shown here is derived from an EMBL/GenBank/DDBJ whole genome shotgun (WGS) entry which is preliminary data.</text>
</comment>
<evidence type="ECO:0000313" key="2">
    <source>
        <dbReference type="EMBL" id="GAG13296.1"/>
    </source>
</evidence>
<dbReference type="AlphaFoldDB" id="X0WKS1"/>
<feature type="non-terminal residue" evidence="2">
    <location>
        <position position="269"/>
    </location>
</feature>
<evidence type="ECO:0000256" key="1">
    <source>
        <dbReference type="SAM" id="Coils"/>
    </source>
</evidence>
<feature type="non-terminal residue" evidence="2">
    <location>
        <position position="1"/>
    </location>
</feature>
<protein>
    <submittedName>
        <fullName evidence="2">Uncharacterized protein</fullName>
    </submittedName>
</protein>
<accession>X0WKS1</accession>
<feature type="coiled-coil region" evidence="1">
    <location>
        <begin position="71"/>
        <end position="105"/>
    </location>
</feature>
<keyword evidence="1" id="KW-0175">Coiled coil</keyword>
<reference evidence="2" key="1">
    <citation type="journal article" date="2014" name="Front. Microbiol.">
        <title>High frequency of phylogenetically diverse reductive dehalogenase-homologous genes in deep subseafloor sedimentary metagenomes.</title>
        <authorList>
            <person name="Kawai M."/>
            <person name="Futagami T."/>
            <person name="Toyoda A."/>
            <person name="Takaki Y."/>
            <person name="Nishi S."/>
            <person name="Hori S."/>
            <person name="Arai W."/>
            <person name="Tsubouchi T."/>
            <person name="Morono Y."/>
            <person name="Uchiyama I."/>
            <person name="Ito T."/>
            <person name="Fujiyama A."/>
            <person name="Inagaki F."/>
            <person name="Takami H."/>
        </authorList>
    </citation>
    <scope>NUCLEOTIDE SEQUENCE</scope>
    <source>
        <strain evidence="2">Expedition CK06-06</strain>
    </source>
</reference>
<dbReference type="EMBL" id="BARS01023655">
    <property type="protein sequence ID" value="GAG13296.1"/>
    <property type="molecule type" value="Genomic_DNA"/>
</dbReference>
<gene>
    <name evidence="2" type="ORF">S01H1_37652</name>
</gene>
<sequence>SAQVTVEELIKHVENETRGTKFEKQWNQYLPRMLEVFESSMKGFLGLGLPGTVVNTTRAAISERMNTLARLQREEAGLPEAQEQRADFEQEVKRTLEEKRQLIVQMARQRGIETTEFEGFSTGQEIEFDYMRKTEAPVGEMAVDNASISMTEGWETGTVKFETPLVIPAKQWKAVLSQAYEGKTGQELTNAIVADGYDAIVTVDVAVGQAVATREIVQLPKAEPRQTEDRVEAERAAFEVEKKDFEAKAGVMNEMGQLFEKHFAEDKYA</sequence>
<name>X0WKS1_9ZZZZ</name>
<proteinExistence type="predicted"/>